<comment type="similarity">
    <text evidence="1">Belongs to the VPS13 family.</text>
</comment>
<dbReference type="PANTHER" id="PTHR16166:SF93">
    <property type="entry name" value="INTERMEMBRANE LIPID TRANSFER PROTEIN VPS13"/>
    <property type="match status" value="1"/>
</dbReference>
<dbReference type="AlphaFoldDB" id="A0A8J8P777"/>
<evidence type="ECO:0000313" key="4">
    <source>
        <dbReference type="Proteomes" id="UP000785679"/>
    </source>
</evidence>
<feature type="region of interest" description="Disordered" evidence="2">
    <location>
        <begin position="376"/>
        <end position="398"/>
    </location>
</feature>
<dbReference type="InterPro" id="IPR026847">
    <property type="entry name" value="VPS13"/>
</dbReference>
<accession>A0A8J8P777</accession>
<gene>
    <name evidence="3" type="ORF">FGO68_gene13890</name>
</gene>
<evidence type="ECO:0008006" key="5">
    <source>
        <dbReference type="Google" id="ProtNLM"/>
    </source>
</evidence>
<evidence type="ECO:0000256" key="1">
    <source>
        <dbReference type="ARBA" id="ARBA00006545"/>
    </source>
</evidence>
<protein>
    <recommendedName>
        <fullName evidence="5">Vacuolar protein sorting-associated protein 13 DH-like domain-containing protein</fullName>
    </recommendedName>
</protein>
<evidence type="ECO:0000313" key="3">
    <source>
        <dbReference type="EMBL" id="TNV88228.1"/>
    </source>
</evidence>
<feature type="compositionally biased region" description="Polar residues" evidence="2">
    <location>
        <begin position="376"/>
        <end position="385"/>
    </location>
</feature>
<keyword evidence="4" id="KW-1185">Reference proteome</keyword>
<dbReference type="EMBL" id="RRYP01000020">
    <property type="protein sequence ID" value="TNV88228.1"/>
    <property type="molecule type" value="Genomic_DNA"/>
</dbReference>
<dbReference type="Proteomes" id="UP000785679">
    <property type="component" value="Unassembled WGS sequence"/>
</dbReference>
<evidence type="ECO:0000256" key="2">
    <source>
        <dbReference type="SAM" id="MobiDB-lite"/>
    </source>
</evidence>
<comment type="caution">
    <text evidence="3">The sequence shown here is derived from an EMBL/GenBank/DDBJ whole genome shotgun (WGS) entry which is preliminary data.</text>
</comment>
<dbReference type="OrthoDB" id="293364at2759"/>
<reference evidence="3" key="1">
    <citation type="submission" date="2019-06" db="EMBL/GenBank/DDBJ databases">
        <authorList>
            <person name="Zheng W."/>
        </authorList>
    </citation>
    <scope>NUCLEOTIDE SEQUENCE</scope>
    <source>
        <strain evidence="3">QDHG01</strain>
    </source>
</reference>
<dbReference type="GO" id="GO:0006623">
    <property type="term" value="P:protein targeting to vacuole"/>
    <property type="evidence" value="ECO:0007669"/>
    <property type="project" value="TreeGrafter"/>
</dbReference>
<organism evidence="3 4">
    <name type="scientific">Halteria grandinella</name>
    <dbReference type="NCBI Taxonomy" id="5974"/>
    <lineage>
        <taxon>Eukaryota</taxon>
        <taxon>Sar</taxon>
        <taxon>Alveolata</taxon>
        <taxon>Ciliophora</taxon>
        <taxon>Intramacronucleata</taxon>
        <taxon>Spirotrichea</taxon>
        <taxon>Stichotrichia</taxon>
        <taxon>Sporadotrichida</taxon>
        <taxon>Halteriidae</taxon>
        <taxon>Halteria</taxon>
    </lineage>
</organism>
<dbReference type="PANTHER" id="PTHR16166">
    <property type="entry name" value="VACUOLAR PROTEIN SORTING-ASSOCIATED PROTEIN VPS13"/>
    <property type="match status" value="1"/>
</dbReference>
<dbReference type="GO" id="GO:0045053">
    <property type="term" value="P:protein retention in Golgi apparatus"/>
    <property type="evidence" value="ECO:0007669"/>
    <property type="project" value="TreeGrafter"/>
</dbReference>
<proteinExistence type="inferred from homology"/>
<name>A0A8J8P777_HALGN</name>
<sequence>MPASWKLDDLDRRRYYSQFLRIERKYFKNTLFVLVEEENLKQPFYKIENLSNSISLRYYQAGFAHHADFLNLNESAPFAWTNVIGDHQLQVELFIGDLESDEAFKIYISETQESLNFPLDCLNYRDVFEVPISQQQYVKLHVWTFTDGFTKVIRFSDYESKRIDEDQTLQAKDENVQSLQMIDIYMKSINLSVIGNGQELFTLYLQGLVSKLMETDADRKVEFKIGYLQLDNQSENDPIFPVVIKPKYVKPDPSINSGEIEEENSHSQRYQGRTNPTQFAYKNGVFELYIELRKDIPNVLYFEQIQHQTQSFELKLEFSHILQISKFLSTVGGHLNKNLTFMHQIFDNDEQPTSPMPILDDDISPGRRRGHNGDTFTTHSYQYSPMKQKKNHRDSSSLNSAGLMMEKKLFFGMGQSSSEIEAKQQTIASSLNLMRNASLKEQHYKIDNQSKGEQNNNQNQIVVQSGAGASPKRFDSMSKMKNQHKKQIIEKMRLQDNVMVEKDVRIHKDNWKEEEFKSQVSRIYIKRYDAGPIEIEVSVMNKANFEMEDNSDIIKTISSLGLLISSIDQAPIQLNALGVENIFGNQTDVIDQLKNHHTSQLSWNILKLIGASNLLGNPMNFVNALGTGVQDFFYEPREGFTRGTLQGGIGIIKGTTSLVTNTFVGAIGSASKMAQSVSKGLLVLSNDTDYIYRRDVENIKKRPKNVLQGLRLGLNQAIGSIGSGIVGVVAQPIEETKKGGILGFFKGTVKGVAGLVVKPISGTLDLFSSTTEGIKNTSKKLEELQQDKRLRLPRPFYEIEHIIREYDEFHAFWVNSLPRIAPQLSTRFFYDACLIESTDISWSVLILTQDHLALIHTELVQEVNPKKQNQKPPISIKWVINTNEIRYVEIIDEKLLSIGFETGSNNLPLNEAYTTEKIKSKIEKIMKSQGK</sequence>